<dbReference type="InterPro" id="IPR002575">
    <property type="entry name" value="Aminoglycoside_PTrfase"/>
</dbReference>
<evidence type="ECO:0000256" key="3">
    <source>
        <dbReference type="ARBA" id="ARBA00022741"/>
    </source>
</evidence>
<evidence type="ECO:0000256" key="2">
    <source>
        <dbReference type="ARBA" id="ARBA00022679"/>
    </source>
</evidence>
<keyword evidence="5" id="KW-0067">ATP-binding</keyword>
<sequence length="398" mass="43390">MTPSTIAEIAPSDTNSLSASKVDGHHGGGDDANVNDKPDLATESGLRAYLAKTPFAGADIAPLSGGTANYVYRLRLKERYEGRATLVVKHAKPYVKDWHALAFAIERQKYEVEALRRVGAWLPHDSPVRVPAVHLFDEEEHVIIMDDAGEATITLKAFMQQGRATLAAAQQIGAAVGAFLGGMHRWGTGNAELCESVRGNAQAKKMSSWAFYGRLVDTLSGASGLPKLLDPPLVAAEEDLEVVKRVAEETTQACLDVDDTFVMGDFWPGNLMVDTDADGNLKSITVLDWELTKPGLTGMDIGQFCGEIHLLRRCHPEVCQETASAVLEHFMKEYKRTCEPDEQVVRRAITQWGTHMAILGARVEWGGKELSRTVVLEGVRILVDGQRDLSASFVAPLL</sequence>
<dbReference type="HOGENOM" id="CLU_059226_1_1_1"/>
<comment type="similarity">
    <text evidence="1">Belongs to the methylthioribose kinase family.</text>
</comment>
<dbReference type="EMBL" id="KL142367">
    <property type="protein sequence ID" value="KDR85563.1"/>
    <property type="molecule type" value="Genomic_DNA"/>
</dbReference>
<dbReference type="GO" id="GO:0016301">
    <property type="term" value="F:kinase activity"/>
    <property type="evidence" value="ECO:0007669"/>
    <property type="project" value="UniProtKB-KW"/>
</dbReference>
<dbReference type="Gene3D" id="3.90.1200.10">
    <property type="match status" value="1"/>
</dbReference>
<evidence type="ECO:0000256" key="4">
    <source>
        <dbReference type="ARBA" id="ARBA00022777"/>
    </source>
</evidence>
<feature type="region of interest" description="Disordered" evidence="6">
    <location>
        <begin position="1"/>
        <end position="38"/>
    </location>
</feature>
<keyword evidence="3" id="KW-0547">Nucleotide-binding</keyword>
<keyword evidence="2" id="KW-0808">Transferase</keyword>
<dbReference type="OrthoDB" id="25129at2759"/>
<evidence type="ECO:0000256" key="5">
    <source>
        <dbReference type="ARBA" id="ARBA00022840"/>
    </source>
</evidence>
<evidence type="ECO:0000256" key="1">
    <source>
        <dbReference type="ARBA" id="ARBA00010165"/>
    </source>
</evidence>
<dbReference type="AlphaFoldDB" id="A0A067U2E2"/>
<dbReference type="InterPro" id="IPR011009">
    <property type="entry name" value="Kinase-like_dom_sf"/>
</dbReference>
<gene>
    <name evidence="8" type="ORF">GALMADRAFT_234502</name>
</gene>
<reference evidence="9" key="1">
    <citation type="journal article" date="2014" name="Proc. Natl. Acad. Sci. U.S.A.">
        <title>Extensive sampling of basidiomycete genomes demonstrates inadequacy of the white-rot/brown-rot paradigm for wood decay fungi.</title>
        <authorList>
            <person name="Riley R."/>
            <person name="Salamov A.A."/>
            <person name="Brown D.W."/>
            <person name="Nagy L.G."/>
            <person name="Floudas D."/>
            <person name="Held B.W."/>
            <person name="Levasseur A."/>
            <person name="Lombard V."/>
            <person name="Morin E."/>
            <person name="Otillar R."/>
            <person name="Lindquist E.A."/>
            <person name="Sun H."/>
            <person name="LaButti K.M."/>
            <person name="Schmutz J."/>
            <person name="Jabbour D."/>
            <person name="Luo H."/>
            <person name="Baker S.E."/>
            <person name="Pisabarro A.G."/>
            <person name="Walton J.D."/>
            <person name="Blanchette R.A."/>
            <person name="Henrissat B."/>
            <person name="Martin F."/>
            <person name="Cullen D."/>
            <person name="Hibbett D.S."/>
            <person name="Grigoriev I.V."/>
        </authorList>
    </citation>
    <scope>NUCLEOTIDE SEQUENCE [LARGE SCALE GENOMIC DNA]</scope>
    <source>
        <strain evidence="9">CBS 339.88</strain>
    </source>
</reference>
<dbReference type="Pfam" id="PF01636">
    <property type="entry name" value="APH"/>
    <property type="match status" value="1"/>
</dbReference>
<evidence type="ECO:0000313" key="9">
    <source>
        <dbReference type="Proteomes" id="UP000027222"/>
    </source>
</evidence>
<dbReference type="PANTHER" id="PTHR34273">
    <property type="entry name" value="METHYLTHIORIBOSE KINASE"/>
    <property type="match status" value="1"/>
</dbReference>
<dbReference type="GO" id="GO:0005524">
    <property type="term" value="F:ATP binding"/>
    <property type="evidence" value="ECO:0007669"/>
    <property type="project" value="UniProtKB-KW"/>
</dbReference>
<name>A0A067U2E2_GALM3</name>
<evidence type="ECO:0000259" key="7">
    <source>
        <dbReference type="Pfam" id="PF01636"/>
    </source>
</evidence>
<dbReference type="Proteomes" id="UP000027222">
    <property type="component" value="Unassembled WGS sequence"/>
</dbReference>
<evidence type="ECO:0000313" key="8">
    <source>
        <dbReference type="EMBL" id="KDR85563.1"/>
    </source>
</evidence>
<feature type="compositionally biased region" description="Basic and acidic residues" evidence="6">
    <location>
        <begin position="22"/>
        <end position="38"/>
    </location>
</feature>
<evidence type="ECO:0000256" key="6">
    <source>
        <dbReference type="SAM" id="MobiDB-lite"/>
    </source>
</evidence>
<feature type="domain" description="Aminoglycoside phosphotransferase" evidence="7">
    <location>
        <begin position="59"/>
        <end position="305"/>
    </location>
</feature>
<keyword evidence="9" id="KW-1185">Reference proteome</keyword>
<protein>
    <recommendedName>
        <fullName evidence="7">Aminoglycoside phosphotransferase domain-containing protein</fullName>
    </recommendedName>
</protein>
<dbReference type="Gene3D" id="3.30.200.20">
    <property type="entry name" value="Phosphorylase Kinase, domain 1"/>
    <property type="match status" value="1"/>
</dbReference>
<dbReference type="STRING" id="685588.A0A067U2E2"/>
<dbReference type="SUPFAM" id="SSF56112">
    <property type="entry name" value="Protein kinase-like (PK-like)"/>
    <property type="match status" value="1"/>
</dbReference>
<proteinExistence type="inferred from homology"/>
<accession>A0A067U2E2</accession>
<dbReference type="PANTHER" id="PTHR34273:SF2">
    <property type="entry name" value="METHYLTHIORIBOSE KINASE"/>
    <property type="match status" value="1"/>
</dbReference>
<organism evidence="8 9">
    <name type="scientific">Galerina marginata (strain CBS 339.88)</name>
    <dbReference type="NCBI Taxonomy" id="685588"/>
    <lineage>
        <taxon>Eukaryota</taxon>
        <taxon>Fungi</taxon>
        <taxon>Dikarya</taxon>
        <taxon>Basidiomycota</taxon>
        <taxon>Agaricomycotina</taxon>
        <taxon>Agaricomycetes</taxon>
        <taxon>Agaricomycetidae</taxon>
        <taxon>Agaricales</taxon>
        <taxon>Agaricineae</taxon>
        <taxon>Strophariaceae</taxon>
        <taxon>Galerina</taxon>
    </lineage>
</organism>
<keyword evidence="4" id="KW-0418">Kinase</keyword>